<comment type="caution">
    <text evidence="2">The sequence shown here is derived from an EMBL/GenBank/DDBJ whole genome shotgun (WGS) entry which is preliminary data.</text>
</comment>
<proteinExistence type="predicted"/>
<organism evidence="2 3">
    <name type="scientific">Pseudochrobactrum saccharolyticum</name>
    <dbReference type="NCBI Taxonomy" id="354352"/>
    <lineage>
        <taxon>Bacteria</taxon>
        <taxon>Pseudomonadati</taxon>
        <taxon>Pseudomonadota</taxon>
        <taxon>Alphaproteobacteria</taxon>
        <taxon>Hyphomicrobiales</taxon>
        <taxon>Brucellaceae</taxon>
        <taxon>Pseudochrobactrum</taxon>
    </lineage>
</organism>
<protein>
    <recommendedName>
        <fullName evidence="4">DUF2946 domain-containing protein</fullName>
    </recommendedName>
</protein>
<dbReference type="Proteomes" id="UP000531231">
    <property type="component" value="Unassembled WGS sequence"/>
</dbReference>
<gene>
    <name evidence="2" type="ORF">HNQ68_000729</name>
</gene>
<reference evidence="2 3" key="1">
    <citation type="submission" date="2020-08" db="EMBL/GenBank/DDBJ databases">
        <title>Genomic Encyclopedia of Type Strains, Phase IV (KMG-IV): sequencing the most valuable type-strain genomes for metagenomic binning, comparative biology and taxonomic classification.</title>
        <authorList>
            <person name="Goeker M."/>
        </authorList>
    </citation>
    <scope>NUCLEOTIDE SEQUENCE [LARGE SCALE GENOMIC DNA]</scope>
    <source>
        <strain evidence="2 3">DSM 25620</strain>
    </source>
</reference>
<keyword evidence="3" id="KW-1185">Reference proteome</keyword>
<dbReference type="AlphaFoldDB" id="A0A7W8AGX2"/>
<feature type="compositionally biased region" description="Basic and acidic residues" evidence="1">
    <location>
        <begin position="55"/>
        <end position="65"/>
    </location>
</feature>
<evidence type="ECO:0000256" key="1">
    <source>
        <dbReference type="SAM" id="MobiDB-lite"/>
    </source>
</evidence>
<evidence type="ECO:0000313" key="3">
    <source>
        <dbReference type="Proteomes" id="UP000531231"/>
    </source>
</evidence>
<name>A0A7W8AGX2_9HYPH</name>
<dbReference type="RefSeq" id="WP_151158707.1">
    <property type="nucleotide sequence ID" value="NZ_JACHIL010000001.1"/>
</dbReference>
<sequence length="129" mass="13799">MSSVINSIISLPYRLMLFLLAFMMLQFCAFQMSAQAYTPVMPLAAEITHVAPAHETTDHGQHNKAPETGQHHSTKGMACAVSGCVMPVPAAPVMAQIDAFPRALSAPYMQVLHGLPPALSDRPPISVCA</sequence>
<dbReference type="EMBL" id="JACHIL010000001">
    <property type="protein sequence ID" value="MBB5090217.1"/>
    <property type="molecule type" value="Genomic_DNA"/>
</dbReference>
<feature type="region of interest" description="Disordered" evidence="1">
    <location>
        <begin position="55"/>
        <end position="74"/>
    </location>
</feature>
<accession>A0A7W8AGX2</accession>
<evidence type="ECO:0008006" key="4">
    <source>
        <dbReference type="Google" id="ProtNLM"/>
    </source>
</evidence>
<evidence type="ECO:0000313" key="2">
    <source>
        <dbReference type="EMBL" id="MBB5090217.1"/>
    </source>
</evidence>